<protein>
    <submittedName>
        <fullName evidence="2">Uncharacterized protein</fullName>
    </submittedName>
</protein>
<dbReference type="EMBL" id="JACJID010000001">
    <property type="protein sequence ID" value="MBA8924203.1"/>
    <property type="molecule type" value="Genomic_DNA"/>
</dbReference>
<dbReference type="RefSeq" id="WP_025358145.1">
    <property type="nucleotide sequence ID" value="NZ_BAAABQ010000079.1"/>
</dbReference>
<gene>
    <name evidence="2" type="ORF">BC739_001400</name>
</gene>
<evidence type="ECO:0000313" key="3">
    <source>
        <dbReference type="Proteomes" id="UP000517916"/>
    </source>
</evidence>
<organism evidence="2 3">
    <name type="scientific">Kutzneria viridogrisea</name>
    <dbReference type="NCBI Taxonomy" id="47990"/>
    <lineage>
        <taxon>Bacteria</taxon>
        <taxon>Bacillati</taxon>
        <taxon>Actinomycetota</taxon>
        <taxon>Actinomycetes</taxon>
        <taxon>Pseudonocardiales</taxon>
        <taxon>Pseudonocardiaceae</taxon>
        <taxon>Kutzneria</taxon>
    </lineage>
</organism>
<dbReference type="Proteomes" id="UP000517916">
    <property type="component" value="Unassembled WGS sequence"/>
</dbReference>
<evidence type="ECO:0000256" key="1">
    <source>
        <dbReference type="SAM" id="MobiDB-lite"/>
    </source>
</evidence>
<feature type="region of interest" description="Disordered" evidence="1">
    <location>
        <begin position="119"/>
        <end position="156"/>
    </location>
</feature>
<keyword evidence="3" id="KW-1185">Reference proteome</keyword>
<name>A0ABR6BBE8_9PSEU</name>
<comment type="caution">
    <text evidence="2">The sequence shown here is derived from an EMBL/GenBank/DDBJ whole genome shotgun (WGS) entry which is preliminary data.</text>
</comment>
<accession>A0ABR6BBE8</accession>
<sequence length="156" mass="16855">MHTAEALAHRVTRLIWTVLTRCGRTELADLVVDHAAGLRGTDLRARAVLALRHVLADQADQQAVDAAIRHALTRDEIDLLPGPDRHLVELFTSAGTSGAAGWTRQRARQVVTALIARVAQAAGPRPPEGRAHRRNSSGTTPSQLRTHHSGAVSRAR</sequence>
<reference evidence="2 3" key="1">
    <citation type="submission" date="2020-08" db="EMBL/GenBank/DDBJ databases">
        <title>Genomic Encyclopedia of Archaeal and Bacterial Type Strains, Phase II (KMG-II): from individual species to whole genera.</title>
        <authorList>
            <person name="Goeker M."/>
        </authorList>
    </citation>
    <scope>NUCLEOTIDE SEQUENCE [LARGE SCALE GENOMIC DNA]</scope>
    <source>
        <strain evidence="2 3">DSM 43850</strain>
    </source>
</reference>
<evidence type="ECO:0000313" key="2">
    <source>
        <dbReference type="EMBL" id="MBA8924203.1"/>
    </source>
</evidence>
<proteinExistence type="predicted"/>